<dbReference type="Proteomes" id="UP001596407">
    <property type="component" value="Unassembled WGS sequence"/>
</dbReference>
<dbReference type="RefSeq" id="WP_382209043.1">
    <property type="nucleotide sequence ID" value="NZ_JBHSZH010000005.1"/>
</dbReference>
<protein>
    <submittedName>
        <fullName evidence="2">Uncharacterized protein</fullName>
    </submittedName>
</protein>
<keyword evidence="1" id="KW-0472">Membrane</keyword>
<reference evidence="2 3" key="1">
    <citation type="journal article" date="2019" name="Int. J. Syst. Evol. Microbiol.">
        <title>The Global Catalogue of Microorganisms (GCM) 10K type strain sequencing project: providing services to taxonomists for standard genome sequencing and annotation.</title>
        <authorList>
            <consortium name="The Broad Institute Genomics Platform"/>
            <consortium name="The Broad Institute Genome Sequencing Center for Infectious Disease"/>
            <person name="Wu L."/>
            <person name="Ma J."/>
        </authorList>
    </citation>
    <scope>NUCLEOTIDE SEQUENCE [LARGE SCALE GENOMIC DNA]</scope>
    <source>
        <strain evidence="2 3">DT72</strain>
    </source>
</reference>
<keyword evidence="1" id="KW-1133">Transmembrane helix</keyword>
<dbReference type="EMBL" id="JBHSZH010000005">
    <property type="protein sequence ID" value="MFC7079555.1"/>
    <property type="molecule type" value="Genomic_DNA"/>
</dbReference>
<dbReference type="AlphaFoldDB" id="A0ABD5WJG9"/>
<evidence type="ECO:0000313" key="2">
    <source>
        <dbReference type="EMBL" id="MFC7079555.1"/>
    </source>
</evidence>
<keyword evidence="3" id="KW-1185">Reference proteome</keyword>
<sequence>MVAESAFIAGFAGIISALATQWFVYRRRKIEAVNEIRSILKRSEDMDVNDVIRAKKDIEKQLTDKKMTDIWFLRERLLEIRVTSHASLNAEEKESVTEVFKQFEYINRDLGKDGTHMKEREIAKRIQEKSKVALEKISPRRWWGI</sequence>
<organism evidence="2 3">
    <name type="scientific">Halorussus caseinilyticus</name>
    <dbReference type="NCBI Taxonomy" id="3034025"/>
    <lineage>
        <taxon>Archaea</taxon>
        <taxon>Methanobacteriati</taxon>
        <taxon>Methanobacteriota</taxon>
        <taxon>Stenosarchaea group</taxon>
        <taxon>Halobacteria</taxon>
        <taxon>Halobacteriales</taxon>
        <taxon>Haladaptataceae</taxon>
        <taxon>Halorussus</taxon>
    </lineage>
</organism>
<comment type="caution">
    <text evidence="2">The sequence shown here is derived from an EMBL/GenBank/DDBJ whole genome shotgun (WGS) entry which is preliminary data.</text>
</comment>
<evidence type="ECO:0000313" key="3">
    <source>
        <dbReference type="Proteomes" id="UP001596407"/>
    </source>
</evidence>
<proteinExistence type="predicted"/>
<accession>A0ABD5WJG9</accession>
<name>A0ABD5WJG9_9EURY</name>
<evidence type="ECO:0000256" key="1">
    <source>
        <dbReference type="SAM" id="Phobius"/>
    </source>
</evidence>
<gene>
    <name evidence="2" type="ORF">ACFQJ6_04760</name>
</gene>
<keyword evidence="1" id="KW-0812">Transmembrane</keyword>
<feature type="transmembrane region" description="Helical" evidence="1">
    <location>
        <begin position="6"/>
        <end position="25"/>
    </location>
</feature>